<evidence type="ECO:0000313" key="2">
    <source>
        <dbReference type="Proteomes" id="UP001327560"/>
    </source>
</evidence>
<gene>
    <name evidence="1" type="ORF">Cni_G19840</name>
</gene>
<sequence>MEGPVVLLPVCQDEPPVSSSFEMPMVNNLNSAIINTISNLGFRCKINTNPGYVGDEGQLGVFPHHDFITCSHAPMVAGSVPPTCARNRSLTESMNPLLLKERRKISTWLMTRGTAAHPSGPRLSEGDHIIPRKNYPCWNLICNNPPQLLELQAHEWSNVRSLRKSSFS</sequence>
<dbReference type="AlphaFoldDB" id="A0AAQ3KM11"/>
<dbReference type="Pfam" id="PF06888">
    <property type="entry name" value="Put_Phosphatase"/>
    <property type="match status" value="1"/>
</dbReference>
<dbReference type="InterPro" id="IPR016965">
    <property type="entry name" value="Pase_PHOSPHO-typ"/>
</dbReference>
<dbReference type="PANTHER" id="PTHR20889">
    <property type="entry name" value="PHOSPHATASE, ORPHAN 1, 2"/>
    <property type="match status" value="1"/>
</dbReference>
<dbReference type="GO" id="GO:0016791">
    <property type="term" value="F:phosphatase activity"/>
    <property type="evidence" value="ECO:0007669"/>
    <property type="project" value="InterPro"/>
</dbReference>
<reference evidence="1 2" key="1">
    <citation type="submission" date="2023-10" db="EMBL/GenBank/DDBJ databases">
        <title>Chromosome-scale genome assembly provides insights into flower coloration mechanisms of Canna indica.</title>
        <authorList>
            <person name="Li C."/>
        </authorList>
    </citation>
    <scope>NUCLEOTIDE SEQUENCE [LARGE SCALE GENOMIC DNA]</scope>
    <source>
        <tissue evidence="1">Flower</tissue>
    </source>
</reference>
<name>A0AAQ3KM11_9LILI</name>
<accession>A0AAQ3KM11</accession>
<dbReference type="Proteomes" id="UP001327560">
    <property type="component" value="Chromosome 6"/>
</dbReference>
<proteinExistence type="predicted"/>
<keyword evidence="2" id="KW-1185">Reference proteome</keyword>
<dbReference type="PANTHER" id="PTHR20889:SF12">
    <property type="entry name" value="LP01149P"/>
    <property type="match status" value="1"/>
</dbReference>
<dbReference type="EMBL" id="CP136895">
    <property type="protein sequence ID" value="WOL11079.1"/>
    <property type="molecule type" value="Genomic_DNA"/>
</dbReference>
<protein>
    <submittedName>
        <fullName evidence="1">Inorganic pyrophosphatase 1</fullName>
    </submittedName>
</protein>
<organism evidence="1 2">
    <name type="scientific">Canna indica</name>
    <name type="common">Indian-shot</name>
    <dbReference type="NCBI Taxonomy" id="4628"/>
    <lineage>
        <taxon>Eukaryota</taxon>
        <taxon>Viridiplantae</taxon>
        <taxon>Streptophyta</taxon>
        <taxon>Embryophyta</taxon>
        <taxon>Tracheophyta</taxon>
        <taxon>Spermatophyta</taxon>
        <taxon>Magnoliopsida</taxon>
        <taxon>Liliopsida</taxon>
        <taxon>Zingiberales</taxon>
        <taxon>Cannaceae</taxon>
        <taxon>Canna</taxon>
    </lineage>
</organism>
<evidence type="ECO:0000313" key="1">
    <source>
        <dbReference type="EMBL" id="WOL11079.1"/>
    </source>
</evidence>